<dbReference type="InterPro" id="IPR051063">
    <property type="entry name" value="PDI"/>
</dbReference>
<evidence type="ECO:0000256" key="2">
    <source>
        <dbReference type="ARBA" id="ARBA00006347"/>
    </source>
</evidence>
<feature type="region of interest" description="Disordered" evidence="10">
    <location>
        <begin position="388"/>
        <end position="407"/>
    </location>
</feature>
<dbReference type="SUPFAM" id="SSF52833">
    <property type="entry name" value="Thioredoxin-like"/>
    <property type="match status" value="5"/>
</dbReference>
<keyword evidence="5" id="KW-0677">Repeat</keyword>
<feature type="region of interest" description="Disordered" evidence="10">
    <location>
        <begin position="467"/>
        <end position="498"/>
    </location>
</feature>
<evidence type="ECO:0000256" key="5">
    <source>
        <dbReference type="ARBA" id="ARBA00022737"/>
    </source>
</evidence>
<dbReference type="GO" id="GO:0003756">
    <property type="term" value="F:protein disulfide isomerase activity"/>
    <property type="evidence" value="ECO:0007669"/>
    <property type="project" value="UniProtKB-EC"/>
</dbReference>
<evidence type="ECO:0000256" key="6">
    <source>
        <dbReference type="ARBA" id="ARBA00022824"/>
    </source>
</evidence>
<name>A0A9Q1I579_CONCO</name>
<reference evidence="13" key="1">
    <citation type="journal article" date="2023" name="Science">
        <title>Genome structures resolve the early diversification of teleost fishes.</title>
        <authorList>
            <person name="Parey E."/>
            <person name="Louis A."/>
            <person name="Montfort J."/>
            <person name="Bouchez O."/>
            <person name="Roques C."/>
            <person name="Iampietro C."/>
            <person name="Lluch J."/>
            <person name="Castinel A."/>
            <person name="Donnadieu C."/>
            <person name="Desvignes T."/>
            <person name="Floi Bucao C."/>
            <person name="Jouanno E."/>
            <person name="Wen M."/>
            <person name="Mejri S."/>
            <person name="Dirks R."/>
            <person name="Jansen H."/>
            <person name="Henkel C."/>
            <person name="Chen W.J."/>
            <person name="Zahm M."/>
            <person name="Cabau C."/>
            <person name="Klopp C."/>
            <person name="Thompson A.W."/>
            <person name="Robinson-Rechavi M."/>
            <person name="Braasch I."/>
            <person name="Lecointre G."/>
            <person name="Bobe J."/>
            <person name="Postlethwait J.H."/>
            <person name="Berthelot C."/>
            <person name="Roest Crollius H."/>
            <person name="Guiguen Y."/>
        </authorList>
    </citation>
    <scope>NUCLEOTIDE SEQUENCE</scope>
    <source>
        <strain evidence="13">Concon-B</strain>
    </source>
</reference>
<dbReference type="InterPro" id="IPR046374">
    <property type="entry name" value="PDI_a_PDIR"/>
</dbReference>
<dbReference type="CDD" id="cd02997">
    <property type="entry name" value="PDI_a_PDIR"/>
    <property type="match status" value="2"/>
</dbReference>
<evidence type="ECO:0000256" key="3">
    <source>
        <dbReference type="ARBA" id="ARBA00012723"/>
    </source>
</evidence>
<dbReference type="EMBL" id="JAFJMO010000003">
    <property type="protein sequence ID" value="KAJ8283064.1"/>
    <property type="molecule type" value="Genomic_DNA"/>
</dbReference>
<dbReference type="FunFam" id="3.40.30.10:FF:000105">
    <property type="entry name" value="protein disulfide-isomerase A5 isoform X2"/>
    <property type="match status" value="1"/>
</dbReference>
<evidence type="ECO:0000256" key="10">
    <source>
        <dbReference type="SAM" id="MobiDB-lite"/>
    </source>
</evidence>
<comment type="similarity">
    <text evidence="2">Belongs to the protein disulfide isomerase family.</text>
</comment>
<dbReference type="PRINTS" id="PR00421">
    <property type="entry name" value="THIOREDOXIN"/>
</dbReference>
<dbReference type="GO" id="GO:0006457">
    <property type="term" value="P:protein folding"/>
    <property type="evidence" value="ECO:0007669"/>
    <property type="project" value="TreeGrafter"/>
</dbReference>
<dbReference type="InterPro" id="IPR017937">
    <property type="entry name" value="Thioredoxin_CS"/>
</dbReference>
<dbReference type="Pfam" id="PF00085">
    <property type="entry name" value="Thioredoxin"/>
    <property type="match status" value="3"/>
</dbReference>
<keyword evidence="14" id="KW-1185">Reference proteome</keyword>
<dbReference type="GO" id="GO:0005783">
    <property type="term" value="C:endoplasmic reticulum"/>
    <property type="evidence" value="ECO:0007669"/>
    <property type="project" value="TreeGrafter"/>
</dbReference>
<dbReference type="FunFam" id="3.40.30.10:FF:000029">
    <property type="entry name" value="protein disulfide-isomerase A5 isoform X2"/>
    <property type="match status" value="1"/>
</dbReference>
<gene>
    <name evidence="13" type="ORF">COCON_G00055830</name>
</gene>
<keyword evidence="4 11" id="KW-0732">Signal</keyword>
<evidence type="ECO:0000313" key="14">
    <source>
        <dbReference type="Proteomes" id="UP001152803"/>
    </source>
</evidence>
<comment type="catalytic activity">
    <reaction evidence="1">
        <text>Catalyzes the rearrangement of -S-S- bonds in proteins.</text>
        <dbReference type="EC" id="5.3.4.1"/>
    </reaction>
</comment>
<evidence type="ECO:0000259" key="12">
    <source>
        <dbReference type="PROSITE" id="PS51352"/>
    </source>
</evidence>
<evidence type="ECO:0000256" key="9">
    <source>
        <dbReference type="ARBA" id="ARBA00074921"/>
    </source>
</evidence>
<dbReference type="PROSITE" id="PS00194">
    <property type="entry name" value="THIOREDOXIN_1"/>
    <property type="match status" value="1"/>
</dbReference>
<dbReference type="InterPro" id="IPR036249">
    <property type="entry name" value="Thioredoxin-like_sf"/>
</dbReference>
<evidence type="ECO:0000256" key="4">
    <source>
        <dbReference type="ARBA" id="ARBA00022729"/>
    </source>
</evidence>
<keyword evidence="8" id="KW-0413">Isomerase</keyword>
<keyword evidence="7" id="KW-1015">Disulfide bond</keyword>
<feature type="signal peptide" evidence="11">
    <location>
        <begin position="1"/>
        <end position="31"/>
    </location>
</feature>
<dbReference type="EC" id="5.3.4.1" evidence="3"/>
<dbReference type="Proteomes" id="UP001152803">
    <property type="component" value="Unassembled WGS sequence"/>
</dbReference>
<dbReference type="OrthoDB" id="74910at2759"/>
<evidence type="ECO:0000256" key="11">
    <source>
        <dbReference type="SAM" id="SignalP"/>
    </source>
</evidence>
<accession>A0A9Q1I579</accession>
<dbReference type="InterPro" id="IPR013766">
    <property type="entry name" value="Thioredoxin_domain"/>
</dbReference>
<feature type="chain" id="PRO_5040459039" description="Protein disulfide-isomerase A5" evidence="11">
    <location>
        <begin position="32"/>
        <end position="650"/>
    </location>
</feature>
<protein>
    <recommendedName>
        <fullName evidence="9">Protein disulfide-isomerase A5</fullName>
        <ecNumber evidence="3">5.3.4.1</ecNumber>
    </recommendedName>
</protein>
<organism evidence="13 14">
    <name type="scientific">Conger conger</name>
    <name type="common">Conger eel</name>
    <name type="synonym">Muraena conger</name>
    <dbReference type="NCBI Taxonomy" id="82655"/>
    <lineage>
        <taxon>Eukaryota</taxon>
        <taxon>Metazoa</taxon>
        <taxon>Chordata</taxon>
        <taxon>Craniata</taxon>
        <taxon>Vertebrata</taxon>
        <taxon>Euteleostomi</taxon>
        <taxon>Actinopterygii</taxon>
        <taxon>Neopterygii</taxon>
        <taxon>Teleostei</taxon>
        <taxon>Anguilliformes</taxon>
        <taxon>Congridae</taxon>
        <taxon>Conger</taxon>
    </lineage>
</organism>
<dbReference type="PANTHER" id="PTHR45672:SF2">
    <property type="entry name" value="PROTEIN DISULFIDE-ISOMERASE A5"/>
    <property type="match status" value="1"/>
</dbReference>
<sequence length="650" mass="73463">MATLIRCRSEMRGRKMYLAVLLVLAATVLQAAKVSPLIEQVSDHKDFKKLLRTRTNVLILYTKSATSWEGQMKLLSGVAQAVKGQGTIAWVNCGDSEGRKLCKKMKVDPGSKKGGLEILHYKDGSFHTEYDRPSTFKSMVAFLKDPTGAPLWEENPEAKDVTHIESEKDFRKLLKREDRPVLMMFYAPWCGVCKRMQPVFQQAATEARGKYVLAGMNVHPAEFDGIKQEYDIKGYPTFCYFQKGKFLHHYENYGATAQDLLDWMKNPEPPQPKTPEVPWSETDSAVFHLTDDGFDRFLEDHPSALVMFYAPWCGHCKKMKPEYDAAAEILNKDRDSPGVLAAVDSTIHKSVGDRYKISGFPTVKYFENGEERYTLPHLRSRDKIIEWMHSPQAPPPPEQSWEDTPSSVSHLGVEDFREALKKKKHALVMFYAPWCPHCKACPLHCREDRKSGWEDVCGIRGDETIPVKSERPRPGQLPPVCGEHTPSRLRSAPVRSAPRGEKKVLEDWRARVSRGGDGGIWAVEGQRLIAVSSLVLRRVSRKRPQTGELGNAGLRKATGPNLAPIPSCPSLSHRIRRAQIAYAAVDCTRGQNHELCKAESVEGYPTFNYYNYGKFAEKYAGERGEAGFVGFMRSLRGRDQEKVGKRKEEL</sequence>
<dbReference type="AlphaFoldDB" id="A0A9Q1I579"/>
<keyword evidence="6" id="KW-0256">Endoplasmic reticulum</keyword>
<comment type="caution">
    <text evidence="13">The sequence shown here is derived from an EMBL/GenBank/DDBJ whole genome shotgun (WGS) entry which is preliminary data.</text>
</comment>
<evidence type="ECO:0000313" key="13">
    <source>
        <dbReference type="EMBL" id="KAJ8283064.1"/>
    </source>
</evidence>
<feature type="domain" description="Thioredoxin" evidence="12">
    <location>
        <begin position="143"/>
        <end position="266"/>
    </location>
</feature>
<dbReference type="Gene3D" id="3.40.30.10">
    <property type="entry name" value="Glutaredoxin"/>
    <property type="match status" value="5"/>
</dbReference>
<dbReference type="CDD" id="cd03067">
    <property type="entry name" value="PDI_b_PDIR_N"/>
    <property type="match status" value="1"/>
</dbReference>
<proteinExistence type="inferred from homology"/>
<dbReference type="PROSITE" id="PS51352">
    <property type="entry name" value="THIOREDOXIN_2"/>
    <property type="match status" value="2"/>
</dbReference>
<evidence type="ECO:0000256" key="1">
    <source>
        <dbReference type="ARBA" id="ARBA00001182"/>
    </source>
</evidence>
<feature type="domain" description="Thioredoxin" evidence="12">
    <location>
        <begin position="268"/>
        <end position="393"/>
    </location>
</feature>
<evidence type="ECO:0000256" key="7">
    <source>
        <dbReference type="ARBA" id="ARBA00023157"/>
    </source>
</evidence>
<dbReference type="PANTHER" id="PTHR45672">
    <property type="entry name" value="PROTEIN DISULFIDE-ISOMERASE C17H9.14C-RELATED"/>
    <property type="match status" value="1"/>
</dbReference>
<dbReference type="InterPro" id="IPR041865">
    <property type="entry name" value="PDI_b_PDIR_N"/>
</dbReference>
<evidence type="ECO:0000256" key="8">
    <source>
        <dbReference type="ARBA" id="ARBA00023235"/>
    </source>
</evidence>